<accession>A0A5N5I3Z4</accession>
<dbReference type="Proteomes" id="UP000327157">
    <property type="component" value="Unassembled WGS sequence"/>
</dbReference>
<keyword evidence="2" id="KW-1185">Reference proteome</keyword>
<evidence type="ECO:0000313" key="1">
    <source>
        <dbReference type="EMBL" id="KAB2634925.1"/>
    </source>
</evidence>
<gene>
    <name evidence="1" type="ORF">D8674_042223</name>
</gene>
<dbReference type="AlphaFoldDB" id="A0A5N5I3Z4"/>
<dbReference type="EMBL" id="SMOL01000013">
    <property type="protein sequence ID" value="KAB2634925.1"/>
    <property type="molecule type" value="Genomic_DNA"/>
</dbReference>
<proteinExistence type="predicted"/>
<protein>
    <submittedName>
        <fullName evidence="1">Protein POLAR</fullName>
    </submittedName>
</protein>
<reference evidence="1 2" key="2">
    <citation type="submission" date="2019-11" db="EMBL/GenBank/DDBJ databases">
        <title>A de novo genome assembly of a pear dwarfing rootstock.</title>
        <authorList>
            <person name="Wang F."/>
            <person name="Wang J."/>
            <person name="Li S."/>
            <person name="Zhang Y."/>
            <person name="Fang M."/>
            <person name="Ma L."/>
            <person name="Zhao Y."/>
            <person name="Jiang S."/>
        </authorList>
    </citation>
    <scope>NUCLEOTIDE SEQUENCE [LARGE SCALE GENOMIC DNA]</scope>
    <source>
        <strain evidence="1">S2</strain>
        <tissue evidence="1">Leaf</tissue>
    </source>
</reference>
<sequence length="108" mass="12766">MRALAFDHNAEPLRPVLNNPSVSPVFQSHLPSWEISDFEEQRERMIFRFSSKATSVRVEIGNRFSLKKRTGLKKKKEAEKDEERWRGGERITHASFPLFMRWYLSLSL</sequence>
<reference evidence="1 2" key="1">
    <citation type="submission" date="2019-09" db="EMBL/GenBank/DDBJ databases">
        <authorList>
            <person name="Ou C."/>
        </authorList>
    </citation>
    <scope>NUCLEOTIDE SEQUENCE [LARGE SCALE GENOMIC DNA]</scope>
    <source>
        <strain evidence="1">S2</strain>
        <tissue evidence="1">Leaf</tissue>
    </source>
</reference>
<organism evidence="1 2">
    <name type="scientific">Pyrus ussuriensis x Pyrus communis</name>
    <dbReference type="NCBI Taxonomy" id="2448454"/>
    <lineage>
        <taxon>Eukaryota</taxon>
        <taxon>Viridiplantae</taxon>
        <taxon>Streptophyta</taxon>
        <taxon>Embryophyta</taxon>
        <taxon>Tracheophyta</taxon>
        <taxon>Spermatophyta</taxon>
        <taxon>Magnoliopsida</taxon>
        <taxon>eudicotyledons</taxon>
        <taxon>Gunneridae</taxon>
        <taxon>Pentapetalae</taxon>
        <taxon>rosids</taxon>
        <taxon>fabids</taxon>
        <taxon>Rosales</taxon>
        <taxon>Rosaceae</taxon>
        <taxon>Amygdaloideae</taxon>
        <taxon>Maleae</taxon>
        <taxon>Pyrus</taxon>
    </lineage>
</organism>
<evidence type="ECO:0000313" key="2">
    <source>
        <dbReference type="Proteomes" id="UP000327157"/>
    </source>
</evidence>
<comment type="caution">
    <text evidence="1">The sequence shown here is derived from an EMBL/GenBank/DDBJ whole genome shotgun (WGS) entry which is preliminary data.</text>
</comment>
<name>A0A5N5I3Z4_9ROSA</name>